<name>A0AAP0IXH0_9MAGN</name>
<protein>
    <recommendedName>
        <fullName evidence="4">Small auxin up regulated protein</fullName>
    </recommendedName>
</protein>
<evidence type="ECO:0000256" key="1">
    <source>
        <dbReference type="ARBA" id="ARBA00006974"/>
    </source>
</evidence>
<dbReference type="GO" id="GO:0009733">
    <property type="term" value="P:response to auxin"/>
    <property type="evidence" value="ECO:0007669"/>
    <property type="project" value="InterPro"/>
</dbReference>
<evidence type="ECO:0000313" key="2">
    <source>
        <dbReference type="EMBL" id="KAK9123493.1"/>
    </source>
</evidence>
<reference evidence="2 3" key="1">
    <citation type="submission" date="2024-01" db="EMBL/GenBank/DDBJ databases">
        <title>Genome assemblies of Stephania.</title>
        <authorList>
            <person name="Yang L."/>
        </authorList>
    </citation>
    <scope>NUCLEOTIDE SEQUENCE [LARGE SCALE GENOMIC DNA]</scope>
    <source>
        <strain evidence="2">QJT</strain>
        <tissue evidence="2">Leaf</tissue>
    </source>
</reference>
<dbReference type="InterPro" id="IPR003676">
    <property type="entry name" value="SAUR_fam"/>
</dbReference>
<dbReference type="AlphaFoldDB" id="A0AAP0IXH0"/>
<dbReference type="EMBL" id="JBBNAE010000005">
    <property type="protein sequence ID" value="KAK9123493.1"/>
    <property type="molecule type" value="Genomic_DNA"/>
</dbReference>
<organism evidence="2 3">
    <name type="scientific">Stephania japonica</name>
    <dbReference type="NCBI Taxonomy" id="461633"/>
    <lineage>
        <taxon>Eukaryota</taxon>
        <taxon>Viridiplantae</taxon>
        <taxon>Streptophyta</taxon>
        <taxon>Embryophyta</taxon>
        <taxon>Tracheophyta</taxon>
        <taxon>Spermatophyta</taxon>
        <taxon>Magnoliopsida</taxon>
        <taxon>Ranunculales</taxon>
        <taxon>Menispermaceae</taxon>
        <taxon>Menispermoideae</taxon>
        <taxon>Cissampelideae</taxon>
        <taxon>Stephania</taxon>
    </lineage>
</organism>
<accession>A0AAP0IXH0</accession>
<dbReference type="Pfam" id="PF02519">
    <property type="entry name" value="Auxin_inducible"/>
    <property type="match status" value="1"/>
</dbReference>
<evidence type="ECO:0000313" key="3">
    <source>
        <dbReference type="Proteomes" id="UP001417504"/>
    </source>
</evidence>
<keyword evidence="3" id="KW-1185">Reference proteome</keyword>
<dbReference type="Proteomes" id="UP001417504">
    <property type="component" value="Unassembled WGS sequence"/>
</dbReference>
<proteinExistence type="inferred from homology"/>
<comment type="caution">
    <text evidence="2">The sequence shown here is derived from an EMBL/GenBank/DDBJ whole genome shotgun (WGS) entry which is preliminary data.</text>
</comment>
<comment type="similarity">
    <text evidence="1">Belongs to the ARG7 family.</text>
</comment>
<gene>
    <name evidence="2" type="ORF">Sjap_013095</name>
</gene>
<evidence type="ECO:0008006" key="4">
    <source>
        <dbReference type="Google" id="ProtNLM"/>
    </source>
</evidence>
<dbReference type="PANTHER" id="PTHR31929">
    <property type="entry name" value="SAUR-LIKE AUXIN-RESPONSIVE PROTEIN FAMILY-RELATED"/>
    <property type="match status" value="1"/>
</dbReference>
<sequence length="239" mass="26696">MEHDYREHNFSENVGFSLNEWNDLVVTSAEIVHGSIMMRILVLEISSSGWNVGCGVHTMFEMDSSTDDKEVNNQAKDQENVSNRISRSAILTSSEVERKQEQLSAKEWFGDLDQFCSLLRILHTTGSGSFLRDVKRTPKVVGVHSNSMALKAKQILKLHSLVTRSQLSSSVQKGHLAVYVGVTEKKRFVVPVSYLNHPSFQDLLSSAEEEFGFNHPMGGLTITCQESAFVNLTSRLTSS</sequence>